<keyword evidence="9" id="KW-1185">Reference proteome</keyword>
<sequence>MDEQKLLKRRKKALNENNEALLISVCTDLANLYSDQGKHDFAIEEYTIVANIYKQQKKQLNYGIVNRGIGEAYLGLEKFDKAVHHLEIYLNISRELKNKLEEQRALATIGHIYLSSYLNLPGPENKDKLTLANKFLMKSLVVSQTLNGQISKVELADMSARLFSNLGVVQDCLENFDKALELLNKSIVLCRSNDLFEQLQRGYLSLASIFMKKGDSRSALQQYNLAAEAASKLRDKPILLADILINKSELLLKLGDFCAAKSALLKAYRLKIPDLNDRRVIENKLRVVTGWSSQISRFLLVALMSSNEDKLIMTEDTDYKTLKTLYEKMGDGACELKMFDRAAEYYKKMLDSAEKANLMESELATCYYSLAETYKDNKQYKEAIVYFEKELSLCRSFKDSLNTFWKIAETRELADDPISEVQAVYTRALERCQREGDVHEEGKMLKRFILYLRRQKQHSEAFQLEQSLAKLNYQSSESDSDSSDAPTTSIVGGDIDLDALTDVSDESDSEPPTKTRRRTKNYTVKRNTKGETQLHTACIKGQLNVVHHLLELGHPVNVRDNCGWLPLHEACNYGHVDIVKLLLDKGAAINDRGGTQCQGVTPLHDAAFNGHLSVMQLLLDRGANAFAKTDTGETILEYLKVWRSKVQLDFESEHVYESLAEQMSQALDKAGAASITNDSHEQTVKLSSPTKDLRRSALVGLEDEDNSSPPLDHAFDYRSVMLGLRRKSDGKSKISPKTGVSKRSALVSAEDMVDDWLEDDVGKSYKKRKSNSPAKSHSSRKSTEEVVTLNDSFEDLDLSNGLESQHNSASLSCLPSTSADVNRGNQIQDSNKLARRKRPQQTKLTSFGHLRTVVEAASRVSPKNSKRGSFDSAPKVALPRTSSFESAQHVMEPTLSVDVRIDKKLYRVPVLLAQVTTNTIKWLADEAAARYAKKEYMIPSLELETKNGAILADDDPISLLFPMGATQAEEVEARVVKWNIPPLIDRYRGACQDMSTKPCDRVCQMLQQLTVNLNLCNCGLRGATLAPLCKVLNRQTNLLELDLSGNFLTNECVQLLGASLASLENLHKLRLNCTGLLAEHVQTLVNSLSPDTSHKVTDVDLSDNLLGDQSLEGLALLTRRFQLKKFNLSGNRLGKNLFAHRELTLNLDQVEEFDLSDNDLSNDALVRIVSWLRPSRLRSLDVSRNCASCGFLREMVSGWSRVEQLKVLKLSRCHVNDGDLFDLLRVVDSLERLDLSYNDDVTSVSLRKLLEKNILHLDLYGCGKIFDYFTGSAKYLGSTPDPSRGKSIKMSLPEDGDKEADYMIQMWRELYGGRTVVERTSRFLYIFLRNETA</sequence>
<dbReference type="SMART" id="SM00028">
    <property type="entry name" value="TPR"/>
    <property type="match status" value="6"/>
</dbReference>
<feature type="repeat" description="TPR" evidence="6">
    <location>
        <begin position="364"/>
        <end position="397"/>
    </location>
</feature>
<dbReference type="PANTHER" id="PTHR46358">
    <property type="entry name" value="TONSOKU-LIKE PROTEIN"/>
    <property type="match status" value="1"/>
</dbReference>
<evidence type="ECO:0008006" key="10">
    <source>
        <dbReference type="Google" id="ProtNLM"/>
    </source>
</evidence>
<dbReference type="PROSITE" id="PS50297">
    <property type="entry name" value="ANK_REP_REGION"/>
    <property type="match status" value="3"/>
</dbReference>
<evidence type="ECO:0000256" key="5">
    <source>
        <dbReference type="PROSITE-ProRule" id="PRU00023"/>
    </source>
</evidence>
<keyword evidence="6" id="KW-0802">TPR repeat</keyword>
<dbReference type="InterPro" id="IPR019734">
    <property type="entry name" value="TPR_rpt"/>
</dbReference>
<dbReference type="SUPFAM" id="SSF48452">
    <property type="entry name" value="TPR-like"/>
    <property type="match status" value="3"/>
</dbReference>
<keyword evidence="2" id="KW-0433">Leucine-rich repeat</keyword>
<comment type="caution">
    <text evidence="8">The sequence shown here is derived from an EMBL/GenBank/DDBJ whole genome shotgun (WGS) entry which is preliminary data.</text>
</comment>
<evidence type="ECO:0000256" key="6">
    <source>
        <dbReference type="PROSITE-ProRule" id="PRU00339"/>
    </source>
</evidence>
<dbReference type="SUPFAM" id="SSF52047">
    <property type="entry name" value="RNI-like"/>
    <property type="match status" value="1"/>
</dbReference>
<keyword evidence="4" id="KW-0539">Nucleus</keyword>
<dbReference type="SUPFAM" id="SSF48403">
    <property type="entry name" value="Ankyrin repeat"/>
    <property type="match status" value="1"/>
</dbReference>
<feature type="repeat" description="ANK" evidence="5">
    <location>
        <begin position="598"/>
        <end position="630"/>
    </location>
</feature>
<dbReference type="Gene3D" id="3.80.10.10">
    <property type="entry name" value="Ribonuclease Inhibitor"/>
    <property type="match status" value="1"/>
</dbReference>
<dbReference type="InterPro" id="IPR002110">
    <property type="entry name" value="Ankyrin_rpt"/>
</dbReference>
<evidence type="ECO:0000256" key="1">
    <source>
        <dbReference type="ARBA" id="ARBA00004123"/>
    </source>
</evidence>
<dbReference type="PROSITE" id="PS50088">
    <property type="entry name" value="ANK_REPEAT"/>
    <property type="match status" value="3"/>
</dbReference>
<dbReference type="EMBL" id="JABDTM020027143">
    <property type="protein sequence ID" value="KAH0810952.1"/>
    <property type="molecule type" value="Genomic_DNA"/>
</dbReference>
<reference evidence="8" key="2">
    <citation type="submission" date="2021-08" db="EMBL/GenBank/DDBJ databases">
        <authorList>
            <person name="Eriksson T."/>
        </authorList>
    </citation>
    <scope>NUCLEOTIDE SEQUENCE</scope>
    <source>
        <strain evidence="8">Stoneville</strain>
        <tissue evidence="8">Whole head</tissue>
    </source>
</reference>
<keyword evidence="3" id="KW-0677">Repeat</keyword>
<feature type="region of interest" description="Disordered" evidence="7">
    <location>
        <begin position="501"/>
        <end position="527"/>
    </location>
</feature>
<organism evidence="8 9">
    <name type="scientific">Tenebrio molitor</name>
    <name type="common">Yellow mealworm beetle</name>
    <dbReference type="NCBI Taxonomy" id="7067"/>
    <lineage>
        <taxon>Eukaryota</taxon>
        <taxon>Metazoa</taxon>
        <taxon>Ecdysozoa</taxon>
        <taxon>Arthropoda</taxon>
        <taxon>Hexapoda</taxon>
        <taxon>Insecta</taxon>
        <taxon>Pterygota</taxon>
        <taxon>Neoptera</taxon>
        <taxon>Endopterygota</taxon>
        <taxon>Coleoptera</taxon>
        <taxon>Polyphaga</taxon>
        <taxon>Cucujiformia</taxon>
        <taxon>Tenebrionidae</taxon>
        <taxon>Tenebrio</taxon>
    </lineage>
</organism>
<feature type="repeat" description="ANK" evidence="5">
    <location>
        <begin position="529"/>
        <end position="561"/>
    </location>
</feature>
<dbReference type="SMART" id="SM00248">
    <property type="entry name" value="ANK"/>
    <property type="match status" value="3"/>
</dbReference>
<dbReference type="Gene3D" id="1.25.40.20">
    <property type="entry name" value="Ankyrin repeat-containing domain"/>
    <property type="match status" value="1"/>
</dbReference>
<feature type="repeat" description="ANK" evidence="5">
    <location>
        <begin position="562"/>
        <end position="594"/>
    </location>
</feature>
<evidence type="ECO:0000313" key="8">
    <source>
        <dbReference type="EMBL" id="KAH0810952.1"/>
    </source>
</evidence>
<dbReference type="InterPro" id="IPR011990">
    <property type="entry name" value="TPR-like_helical_dom_sf"/>
</dbReference>
<keyword evidence="5" id="KW-0040">ANK repeat</keyword>
<evidence type="ECO:0000256" key="4">
    <source>
        <dbReference type="ARBA" id="ARBA00023242"/>
    </source>
</evidence>
<reference evidence="8" key="1">
    <citation type="journal article" date="2020" name="J Insects Food Feed">
        <title>The yellow mealworm (Tenebrio molitor) genome: a resource for the emerging insects as food and feed industry.</title>
        <authorList>
            <person name="Eriksson T."/>
            <person name="Andere A."/>
            <person name="Kelstrup H."/>
            <person name="Emery V."/>
            <person name="Picard C."/>
        </authorList>
    </citation>
    <scope>NUCLEOTIDE SEQUENCE</scope>
    <source>
        <strain evidence="8">Stoneville</strain>
        <tissue evidence="8">Whole head</tissue>
    </source>
</reference>
<feature type="region of interest" description="Disordered" evidence="7">
    <location>
        <begin position="765"/>
        <end position="786"/>
    </location>
</feature>
<evidence type="ECO:0000256" key="2">
    <source>
        <dbReference type="ARBA" id="ARBA00022614"/>
    </source>
</evidence>
<dbReference type="PROSITE" id="PS50005">
    <property type="entry name" value="TPR"/>
    <property type="match status" value="1"/>
</dbReference>
<dbReference type="SMART" id="SM00368">
    <property type="entry name" value="LRR_RI"/>
    <property type="match status" value="3"/>
</dbReference>
<protein>
    <recommendedName>
        <fullName evidence="10">Tonsoku-like protein</fullName>
    </recommendedName>
</protein>
<dbReference type="Gene3D" id="1.25.40.10">
    <property type="entry name" value="Tetratricopeptide repeat domain"/>
    <property type="match status" value="2"/>
</dbReference>
<evidence type="ECO:0000256" key="3">
    <source>
        <dbReference type="ARBA" id="ARBA00022737"/>
    </source>
</evidence>
<dbReference type="InterPro" id="IPR036770">
    <property type="entry name" value="Ankyrin_rpt-contain_sf"/>
</dbReference>
<accession>A0A8J6L8L8</accession>
<evidence type="ECO:0000256" key="7">
    <source>
        <dbReference type="SAM" id="MobiDB-lite"/>
    </source>
</evidence>
<dbReference type="GO" id="GO:0043596">
    <property type="term" value="C:nuclear replication fork"/>
    <property type="evidence" value="ECO:0007669"/>
    <property type="project" value="TreeGrafter"/>
</dbReference>
<dbReference type="PANTHER" id="PTHR46358:SF1">
    <property type="entry name" value="TONSOKU-LIKE PROTEIN"/>
    <property type="match status" value="1"/>
</dbReference>
<dbReference type="GO" id="GO:0000724">
    <property type="term" value="P:double-strand break repair via homologous recombination"/>
    <property type="evidence" value="ECO:0007669"/>
    <property type="project" value="TreeGrafter"/>
</dbReference>
<dbReference type="Proteomes" id="UP000719412">
    <property type="component" value="Unassembled WGS sequence"/>
</dbReference>
<name>A0A8J6L8L8_TENMO</name>
<gene>
    <name evidence="8" type="ORF">GEV33_011837</name>
</gene>
<dbReference type="Pfam" id="PF13181">
    <property type="entry name" value="TPR_8"/>
    <property type="match status" value="1"/>
</dbReference>
<evidence type="ECO:0000313" key="9">
    <source>
        <dbReference type="Proteomes" id="UP000719412"/>
    </source>
</evidence>
<proteinExistence type="predicted"/>
<dbReference type="GO" id="GO:0031297">
    <property type="term" value="P:replication fork processing"/>
    <property type="evidence" value="ECO:0007669"/>
    <property type="project" value="TreeGrafter"/>
</dbReference>
<dbReference type="Pfam" id="PF12796">
    <property type="entry name" value="Ank_2"/>
    <property type="match status" value="1"/>
</dbReference>
<dbReference type="InterPro" id="IPR052311">
    <property type="entry name" value="MMS22L-TONSL_complex_comp"/>
</dbReference>
<comment type="subcellular location">
    <subcellularLocation>
        <location evidence="1">Nucleus</location>
    </subcellularLocation>
</comment>
<dbReference type="InterPro" id="IPR032675">
    <property type="entry name" value="LRR_dom_sf"/>
</dbReference>